<dbReference type="InterPro" id="IPR002446">
    <property type="entry name" value="Lipocalin_bac"/>
</dbReference>
<dbReference type="InterPro" id="IPR000566">
    <property type="entry name" value="Lipocln_cytosolic_FA-bd_dom"/>
</dbReference>
<dbReference type="PROSITE" id="PS00213">
    <property type="entry name" value="LIPOCALIN"/>
    <property type="match status" value="1"/>
</dbReference>
<dbReference type="SUPFAM" id="SSF50814">
    <property type="entry name" value="Lipocalins"/>
    <property type="match status" value="1"/>
</dbReference>
<reference evidence="5" key="1">
    <citation type="journal article" date="2019" name="Int. J. Syst. Evol. Microbiol.">
        <title>The Global Catalogue of Microorganisms (GCM) 10K type strain sequencing project: providing services to taxonomists for standard genome sequencing and annotation.</title>
        <authorList>
            <consortium name="The Broad Institute Genomics Platform"/>
            <consortium name="The Broad Institute Genome Sequencing Center for Infectious Disease"/>
            <person name="Wu L."/>
            <person name="Ma J."/>
        </authorList>
    </citation>
    <scope>NUCLEOTIDE SEQUENCE [LARGE SCALE GENOMIC DNA]</scope>
    <source>
        <strain evidence="5">CCUG 52468</strain>
    </source>
</reference>
<dbReference type="Proteomes" id="UP001597205">
    <property type="component" value="Unassembled WGS sequence"/>
</dbReference>
<dbReference type="Pfam" id="PF08212">
    <property type="entry name" value="Lipocalin_2"/>
    <property type="match status" value="1"/>
</dbReference>
<evidence type="ECO:0000256" key="2">
    <source>
        <dbReference type="PIRNR" id="PIRNR036893"/>
    </source>
</evidence>
<evidence type="ECO:0000313" key="4">
    <source>
        <dbReference type="EMBL" id="MFD1166244.1"/>
    </source>
</evidence>
<dbReference type="CDD" id="cd19438">
    <property type="entry name" value="lipocalin_Blc-like"/>
    <property type="match status" value="1"/>
</dbReference>
<evidence type="ECO:0000259" key="3">
    <source>
        <dbReference type="Pfam" id="PF08212"/>
    </source>
</evidence>
<dbReference type="EMBL" id="JBHTKY010000016">
    <property type="protein sequence ID" value="MFD1166244.1"/>
    <property type="molecule type" value="Genomic_DNA"/>
</dbReference>
<evidence type="ECO:0000313" key="5">
    <source>
        <dbReference type="Proteomes" id="UP001597205"/>
    </source>
</evidence>
<feature type="domain" description="Lipocalin/cytosolic fatty-acid binding" evidence="3">
    <location>
        <begin position="36"/>
        <end position="176"/>
    </location>
</feature>
<dbReference type="RefSeq" id="WP_380896752.1">
    <property type="nucleotide sequence ID" value="NZ_JBHTKY010000016.1"/>
</dbReference>
<proteinExistence type="inferred from homology"/>
<dbReference type="Gene3D" id="2.40.128.20">
    <property type="match status" value="1"/>
</dbReference>
<organism evidence="4 5">
    <name type="scientific">Sphingobacterium daejeonense</name>
    <dbReference type="NCBI Taxonomy" id="371142"/>
    <lineage>
        <taxon>Bacteria</taxon>
        <taxon>Pseudomonadati</taxon>
        <taxon>Bacteroidota</taxon>
        <taxon>Sphingobacteriia</taxon>
        <taxon>Sphingobacteriales</taxon>
        <taxon>Sphingobacteriaceae</taxon>
        <taxon>Sphingobacterium</taxon>
    </lineage>
</organism>
<sequence length="178" mass="20429">MDKKKTLLTLSAVAIGSVIYNYLKPVKSDVEVIQDFDLQKYLGKWYEIARFDFFWEKNLKNVTAEYSMNEDGSVKVKNEGVNITTEKTKTSIGKAKYAGNVNEGALKVSFFGPFYSGYNIVMIDSDYQDALIFGDNLDYIWILSRTKSINEDRKAHYLKYAKDCGYDLSKLKWTVQEG</sequence>
<dbReference type="InterPro" id="IPR022272">
    <property type="entry name" value="Lipocalin_CS"/>
</dbReference>
<dbReference type="PANTHER" id="PTHR10612">
    <property type="entry name" value="APOLIPOPROTEIN D"/>
    <property type="match status" value="1"/>
</dbReference>
<evidence type="ECO:0000256" key="1">
    <source>
        <dbReference type="ARBA" id="ARBA00006889"/>
    </source>
</evidence>
<dbReference type="PANTHER" id="PTHR10612:SF34">
    <property type="entry name" value="APOLIPOPROTEIN D"/>
    <property type="match status" value="1"/>
</dbReference>
<dbReference type="PRINTS" id="PR01171">
    <property type="entry name" value="BCTLIPOCALIN"/>
</dbReference>
<keyword evidence="5" id="KW-1185">Reference proteome</keyword>
<dbReference type="InterPro" id="IPR012674">
    <property type="entry name" value="Calycin"/>
</dbReference>
<dbReference type="PIRSF" id="PIRSF036893">
    <property type="entry name" value="Lipocalin_ApoD"/>
    <property type="match status" value="1"/>
</dbReference>
<accession>A0ABW3RML2</accession>
<dbReference type="InterPro" id="IPR022271">
    <property type="entry name" value="Lipocalin_ApoD"/>
</dbReference>
<comment type="caution">
    <text evidence="4">The sequence shown here is derived from an EMBL/GenBank/DDBJ whole genome shotgun (WGS) entry which is preliminary data.</text>
</comment>
<dbReference type="InterPro" id="IPR047202">
    <property type="entry name" value="Lipocalin_Blc-like_dom"/>
</dbReference>
<protein>
    <submittedName>
        <fullName evidence="4">Lipocalin family protein</fullName>
    </submittedName>
</protein>
<gene>
    <name evidence="4" type="ORF">ACFQ2C_11560</name>
</gene>
<name>A0ABW3RML2_9SPHI</name>
<comment type="similarity">
    <text evidence="1 2">Belongs to the calycin superfamily. Lipocalin family.</text>
</comment>